<sequence>MNNRTDLGKNTIARFTPNGQKLEKKTPQITEFGTALAQLGMDLSGFKGTKTR</sequence>
<organism evidence="1 2">
    <name type="scientific">Floridaenema fluviatile BLCC-F154</name>
    <dbReference type="NCBI Taxonomy" id="3153640"/>
    <lineage>
        <taxon>Bacteria</taxon>
        <taxon>Bacillati</taxon>
        <taxon>Cyanobacteriota</taxon>
        <taxon>Cyanophyceae</taxon>
        <taxon>Oscillatoriophycideae</taxon>
        <taxon>Aerosakkonematales</taxon>
        <taxon>Aerosakkonemataceae</taxon>
        <taxon>Floridanema</taxon>
        <taxon>Floridanema fluviatile</taxon>
    </lineage>
</organism>
<name>A0ABV4YF94_9CYAN</name>
<evidence type="ECO:0000313" key="1">
    <source>
        <dbReference type="EMBL" id="MFB2936778.1"/>
    </source>
</evidence>
<evidence type="ECO:0000313" key="2">
    <source>
        <dbReference type="Proteomes" id="UP001576776"/>
    </source>
</evidence>
<keyword evidence="2" id="KW-1185">Reference proteome</keyword>
<reference evidence="1 2" key="1">
    <citation type="submission" date="2024-09" db="EMBL/GenBank/DDBJ databases">
        <title>Floridaenema gen nov. (Aerosakkonemataceae, Aerosakkonematales ord. nov., Cyanobacteria) from benthic tropical and subtropical fresh waters, with the description of four new species.</title>
        <authorList>
            <person name="Moretto J.A."/>
            <person name="Berthold D.E."/>
            <person name="Lefler F.W."/>
            <person name="Huang I.-S."/>
            <person name="Laughinghouse H. IV."/>
        </authorList>
    </citation>
    <scope>NUCLEOTIDE SEQUENCE [LARGE SCALE GENOMIC DNA]</scope>
    <source>
        <strain evidence="1 2">BLCC-F154</strain>
    </source>
</reference>
<dbReference type="Proteomes" id="UP001576776">
    <property type="component" value="Unassembled WGS sequence"/>
</dbReference>
<dbReference type="EMBL" id="JBHFNS010000062">
    <property type="protein sequence ID" value="MFB2936778.1"/>
    <property type="molecule type" value="Genomic_DNA"/>
</dbReference>
<accession>A0ABV4YF94</accession>
<dbReference type="RefSeq" id="WP_413258273.1">
    <property type="nucleotide sequence ID" value="NZ_JBHFNS010000062.1"/>
</dbReference>
<comment type="caution">
    <text evidence="1">The sequence shown here is derived from an EMBL/GenBank/DDBJ whole genome shotgun (WGS) entry which is preliminary data.</text>
</comment>
<gene>
    <name evidence="1" type="ORF">ACE1B6_16120</name>
</gene>
<protein>
    <submittedName>
        <fullName evidence="1">Uncharacterized protein</fullName>
    </submittedName>
</protein>
<proteinExistence type="predicted"/>